<keyword evidence="4" id="KW-1185">Reference proteome</keyword>
<evidence type="ECO:0000313" key="3">
    <source>
        <dbReference type="EMBL" id="AZI75862.1"/>
    </source>
</evidence>
<proteinExistence type="predicted"/>
<dbReference type="InterPro" id="IPR001296">
    <property type="entry name" value="Glyco_trans_1"/>
</dbReference>
<dbReference type="PANTHER" id="PTHR46401:SF2">
    <property type="entry name" value="GLYCOSYLTRANSFERASE WBBK-RELATED"/>
    <property type="match status" value="1"/>
</dbReference>
<gene>
    <name evidence="3" type="ORF">SBFV3_gp27</name>
</gene>
<accession>A0A3Q8Q3V7</accession>
<sequence length="314" mass="35829">MIISTQCLNCSFNVLTDDLISWMSEKNDVTLKKLGCGGDIAFYDVTLWLRSCLPIQRMERMRYNTVILRGDSPYTVPMNSKTVNGKTISDMVPVDDVVLVTPSRYNYNFFYRIFSRITVLPHPVILPRGFTVDGVKKEYDIITVGYNESNNRKGFSEFITVCKKLGLRCAIVGNAPVVDGDGNASITIFKFMSLSRSDLFRLYIGSRFYLALSHTEGFGLPPVEAMYVGTPVIYVNAHSFAEYLRGIPIPAYRVREDWFDYNIEDVIEAVKYALSLSPGEYEDLSVNTMGYARRYFDPDIINRKLLSIYRIHSF</sequence>
<dbReference type="Proteomes" id="UP000269193">
    <property type="component" value="Segment"/>
</dbReference>
<dbReference type="GO" id="GO:0016757">
    <property type="term" value="F:glycosyltransferase activity"/>
    <property type="evidence" value="ECO:0007669"/>
    <property type="project" value="InterPro"/>
</dbReference>
<evidence type="ECO:0000259" key="2">
    <source>
        <dbReference type="Pfam" id="PF00534"/>
    </source>
</evidence>
<name>A0A3Q8Q3V7_9VIRU</name>
<evidence type="ECO:0000256" key="1">
    <source>
        <dbReference type="ARBA" id="ARBA00022679"/>
    </source>
</evidence>
<evidence type="ECO:0000313" key="4">
    <source>
        <dbReference type="Proteomes" id="UP000269193"/>
    </source>
</evidence>
<feature type="domain" description="Glycosyl transferase family 1" evidence="2">
    <location>
        <begin position="140"/>
        <end position="244"/>
    </location>
</feature>
<dbReference type="PANTHER" id="PTHR46401">
    <property type="entry name" value="GLYCOSYLTRANSFERASE WBBK-RELATED"/>
    <property type="match status" value="1"/>
</dbReference>
<organism evidence="3 4">
    <name type="scientific">Sulfolobales Beppu filamentous virus 3</name>
    <dbReference type="NCBI Taxonomy" id="2493124"/>
    <lineage>
        <taxon>Viruses</taxon>
        <taxon>Adnaviria</taxon>
        <taxon>Zilligvirae</taxon>
        <taxon>Taleaviricota</taxon>
        <taxon>Tokiviricetes</taxon>
        <taxon>Ligamenvirales</taxon>
        <taxon>Lipothrixviridae</taxon>
        <taxon>Deltalipothrixvirus</taxon>
        <taxon>Deltalipothrixvirus beppuense</taxon>
        <taxon>Deltalipothrixvirus SBFV3</taxon>
    </lineage>
</organism>
<reference evidence="3 4" key="1">
    <citation type="journal article" date="2018" name="Environ. Microbiol.">
        <title>New archaeal viruses discovered by metagenomic analysis of viral communities in enrichment cultures.</title>
        <authorList>
            <person name="Liu Y."/>
            <person name="Brandt D."/>
            <person name="Ishino S."/>
            <person name="Ishino Y."/>
            <person name="Koonin E.V."/>
            <person name="Kalinowski J."/>
            <person name="Krupovic M."/>
            <person name="Prangishvili D."/>
        </authorList>
    </citation>
    <scope>NUCLEOTIDE SEQUENCE [LARGE SCALE GENOMIC DNA]</scope>
</reference>
<dbReference type="SUPFAM" id="SSF53756">
    <property type="entry name" value="UDP-Glycosyltransferase/glycogen phosphorylase"/>
    <property type="match status" value="1"/>
</dbReference>
<keyword evidence="1 3" id="KW-0808">Transferase</keyword>
<dbReference type="Gene3D" id="3.40.50.2000">
    <property type="entry name" value="Glycogen Phosphorylase B"/>
    <property type="match status" value="1"/>
</dbReference>
<dbReference type="EMBL" id="MK064564">
    <property type="protein sequence ID" value="AZI75862.1"/>
    <property type="molecule type" value="Genomic_DNA"/>
</dbReference>
<protein>
    <submittedName>
        <fullName evidence="3">Putative glycosyltransferase</fullName>
    </submittedName>
</protein>
<dbReference type="Pfam" id="PF00534">
    <property type="entry name" value="Glycos_transf_1"/>
    <property type="match status" value="1"/>
</dbReference>